<dbReference type="eggNOG" id="ENOG502QQMM">
    <property type="taxonomic scope" value="Eukaryota"/>
</dbReference>
<dbReference type="RefSeq" id="XP_001385358.2">
    <property type="nucleotide sequence ID" value="XM_001385321.1"/>
</dbReference>
<dbReference type="EMBL" id="CP000500">
    <property type="protein sequence ID" value="ABN67329.2"/>
    <property type="molecule type" value="Genomic_DNA"/>
</dbReference>
<keyword evidence="3" id="KW-1185">Reference proteome</keyword>
<dbReference type="KEGG" id="pic:PICST_62444"/>
<feature type="domain" description="BBC1/AIM3 cysteine proteinase-fold" evidence="1">
    <location>
        <begin position="79"/>
        <end position="231"/>
    </location>
</feature>
<dbReference type="AlphaFoldDB" id="A3LWT1"/>
<dbReference type="OrthoDB" id="207120at2759"/>
<sequence>WWLKNGLPESIAGRSGTDFIFESDSNKIRRRGNRTIEYRDYYILFYDLSQLVFEIQFESEDPRSTVKLINSYAKPIPVYHKLYGQQIVSYAAQFLGTKIQDEIVSHSLQVSGAEIISPIGNKSFGVTIYKNLNNTNVSKIDEIKPGDVLWVKNGKYVSHKGLMGAKSVTLEGPDNVYTAIIYEYDPKKEKFKVIESDSTGHVKKESFKIGEFKSGRIRVFRPVGRDYVEWD</sequence>
<dbReference type="Proteomes" id="UP000002258">
    <property type="component" value="Chromosome 6"/>
</dbReference>
<accession>A3LWT1</accession>
<dbReference type="Pfam" id="PF25459">
    <property type="entry name" value="AIM3_BBC1_C"/>
    <property type="match status" value="1"/>
</dbReference>
<reference evidence="2 3" key="1">
    <citation type="journal article" date="2007" name="Nat. Biotechnol.">
        <title>Genome sequence of the lignocellulose-bioconverting and xylose-fermenting yeast Pichia stipitis.</title>
        <authorList>
            <person name="Jeffries T.W."/>
            <person name="Grigoriev I.V."/>
            <person name="Grimwood J."/>
            <person name="Laplaza J.M."/>
            <person name="Aerts A."/>
            <person name="Salamov A."/>
            <person name="Schmutz J."/>
            <person name="Lindquist E."/>
            <person name="Dehal P."/>
            <person name="Shapiro H."/>
            <person name="Jin Y.S."/>
            <person name="Passoth V."/>
            <person name="Richardson P.M."/>
        </authorList>
    </citation>
    <scope>NUCLEOTIDE SEQUENCE [LARGE SCALE GENOMIC DNA]</scope>
    <source>
        <strain evidence="3">ATCC 58785 / CBS 6054 / NBRC 10063 / NRRL Y-11545</strain>
    </source>
</reference>
<evidence type="ECO:0000259" key="1">
    <source>
        <dbReference type="Pfam" id="PF25459"/>
    </source>
</evidence>
<evidence type="ECO:0000313" key="3">
    <source>
        <dbReference type="Proteomes" id="UP000002258"/>
    </source>
</evidence>
<dbReference type="InterPro" id="IPR057402">
    <property type="entry name" value="AIM3_BBC1_C"/>
</dbReference>
<protein>
    <recommendedName>
        <fullName evidence="1">BBC1/AIM3 cysteine proteinase-fold domain-containing protein</fullName>
    </recommendedName>
</protein>
<proteinExistence type="predicted"/>
<feature type="non-terminal residue" evidence="2">
    <location>
        <position position="1"/>
    </location>
</feature>
<dbReference type="OMA" id="HGHIAND"/>
<organism evidence="2 3">
    <name type="scientific">Scheffersomyces stipitis (strain ATCC 58785 / CBS 6054 / NBRC 10063 / NRRL Y-11545)</name>
    <name type="common">Yeast</name>
    <name type="synonym">Pichia stipitis</name>
    <dbReference type="NCBI Taxonomy" id="322104"/>
    <lineage>
        <taxon>Eukaryota</taxon>
        <taxon>Fungi</taxon>
        <taxon>Dikarya</taxon>
        <taxon>Ascomycota</taxon>
        <taxon>Saccharomycotina</taxon>
        <taxon>Pichiomycetes</taxon>
        <taxon>Debaryomycetaceae</taxon>
        <taxon>Scheffersomyces</taxon>
    </lineage>
</organism>
<evidence type="ECO:0000313" key="2">
    <source>
        <dbReference type="EMBL" id="ABN67329.2"/>
    </source>
</evidence>
<gene>
    <name evidence="2" type="ORF">PICST_62444</name>
</gene>
<dbReference type="HOGENOM" id="CLU_045854_1_0_1"/>
<dbReference type="InParanoid" id="A3LWT1"/>
<dbReference type="STRING" id="322104.A3LWT1"/>
<dbReference type="GeneID" id="4839884"/>
<name>A3LWT1_PICST</name>